<keyword evidence="4 6" id="KW-0472">Membrane</keyword>
<evidence type="ECO:0000256" key="2">
    <source>
        <dbReference type="ARBA" id="ARBA00022692"/>
    </source>
</evidence>
<feature type="transmembrane region" description="Helical" evidence="6">
    <location>
        <begin position="59"/>
        <end position="80"/>
    </location>
</feature>
<name>A0A949NEA6_9FIRM</name>
<dbReference type="PANTHER" id="PTHR30520">
    <property type="entry name" value="FORMATE TRANSPORTER-RELATED"/>
    <property type="match status" value="1"/>
</dbReference>
<dbReference type="Proteomes" id="UP000712157">
    <property type="component" value="Unassembled WGS sequence"/>
</dbReference>
<dbReference type="Pfam" id="PF01226">
    <property type="entry name" value="Form_Nir_trans"/>
    <property type="match status" value="1"/>
</dbReference>
<dbReference type="PROSITE" id="PS01005">
    <property type="entry name" value="FORMATE_NITRITE_TP_1"/>
    <property type="match status" value="1"/>
</dbReference>
<evidence type="ECO:0000313" key="8">
    <source>
        <dbReference type="Proteomes" id="UP000712157"/>
    </source>
</evidence>
<evidence type="ECO:0000313" key="7">
    <source>
        <dbReference type="EMBL" id="MBU9736174.1"/>
    </source>
</evidence>
<accession>A0A949NEA6</accession>
<evidence type="ECO:0000256" key="1">
    <source>
        <dbReference type="ARBA" id="ARBA00004141"/>
    </source>
</evidence>
<dbReference type="EMBL" id="JAHQCW010000007">
    <property type="protein sequence ID" value="MBU9736174.1"/>
    <property type="molecule type" value="Genomic_DNA"/>
</dbReference>
<dbReference type="Gene3D" id="1.20.1080.10">
    <property type="entry name" value="Glycerol uptake facilitator protein"/>
    <property type="match status" value="1"/>
</dbReference>
<proteinExistence type="inferred from homology"/>
<evidence type="ECO:0000256" key="3">
    <source>
        <dbReference type="ARBA" id="ARBA00022989"/>
    </source>
</evidence>
<dbReference type="GO" id="GO:0005886">
    <property type="term" value="C:plasma membrane"/>
    <property type="evidence" value="ECO:0007669"/>
    <property type="project" value="TreeGrafter"/>
</dbReference>
<feature type="transmembrane region" description="Helical" evidence="6">
    <location>
        <begin position="101"/>
        <end position="124"/>
    </location>
</feature>
<protein>
    <submittedName>
        <fullName evidence="7">Formate/nitrite transporter family protein</fullName>
    </submittedName>
</protein>
<evidence type="ECO:0000256" key="4">
    <source>
        <dbReference type="ARBA" id="ARBA00023136"/>
    </source>
</evidence>
<sequence>MHSSVETLNQIIESGKTKVSMPCGKLLALGILAGIFISVGAVASNTVSSTIENPALARLLSSLVFPAGLIMVVMAGSELFTGNNLIMIGALQKQIPIGGMLRNWAVVYLGNLLGSLFTAFLIAVSGQLNLFGSQAAVTTIRTAAAKCALDIPQAFVLGILCNILVCVAVLMTYRSVSVTGKIAALYLPILVFVLCGFEHSVANMYFIPAGLLAAADPGYAQAALSSGVSFDSLTVMNGIKNLISVSLGNLAGGAGLVSCFYWYSYRR</sequence>
<reference evidence="7" key="1">
    <citation type="submission" date="2021-06" db="EMBL/GenBank/DDBJ databases">
        <title>Description of novel taxa of the family Lachnospiraceae.</title>
        <authorList>
            <person name="Chaplin A.V."/>
            <person name="Sokolova S.R."/>
            <person name="Pikina A.P."/>
            <person name="Korzhanova M."/>
            <person name="Belova V."/>
            <person name="Korostin D."/>
            <person name="Efimov B.A."/>
        </authorList>
    </citation>
    <scope>NUCLEOTIDE SEQUENCE</scope>
    <source>
        <strain evidence="7">ASD5720</strain>
    </source>
</reference>
<dbReference type="InterPro" id="IPR023271">
    <property type="entry name" value="Aquaporin-like"/>
</dbReference>
<feature type="transmembrane region" description="Helical" evidence="6">
    <location>
        <begin position="185"/>
        <end position="207"/>
    </location>
</feature>
<dbReference type="InterPro" id="IPR000292">
    <property type="entry name" value="For/NO2_transpt"/>
</dbReference>
<keyword evidence="2 6" id="KW-0812">Transmembrane</keyword>
<feature type="transmembrane region" description="Helical" evidence="6">
    <location>
        <begin position="154"/>
        <end position="173"/>
    </location>
</feature>
<keyword evidence="8" id="KW-1185">Reference proteome</keyword>
<evidence type="ECO:0000256" key="5">
    <source>
        <dbReference type="ARBA" id="ARBA00049660"/>
    </source>
</evidence>
<gene>
    <name evidence="7" type="ORF">KTH89_06460</name>
</gene>
<comment type="similarity">
    <text evidence="5">Belongs to the FNT transporter (TC 1.A.16) family.</text>
</comment>
<evidence type="ECO:0000256" key="6">
    <source>
        <dbReference type="SAM" id="Phobius"/>
    </source>
</evidence>
<comment type="subcellular location">
    <subcellularLocation>
        <location evidence="1">Membrane</location>
        <topology evidence="1">Multi-pass membrane protein</topology>
    </subcellularLocation>
</comment>
<dbReference type="PANTHER" id="PTHR30520:SF6">
    <property type="entry name" value="FORMATE_NITRATE FAMILY TRANSPORTER (EUROFUNG)"/>
    <property type="match status" value="1"/>
</dbReference>
<dbReference type="AlphaFoldDB" id="A0A949NEA6"/>
<dbReference type="RefSeq" id="WP_238721096.1">
    <property type="nucleotide sequence ID" value="NZ_JAHQCW010000007.1"/>
</dbReference>
<dbReference type="GO" id="GO:0015499">
    <property type="term" value="F:formate transmembrane transporter activity"/>
    <property type="evidence" value="ECO:0007669"/>
    <property type="project" value="TreeGrafter"/>
</dbReference>
<organism evidence="7 8">
    <name type="scientific">Diplocloster agilis</name>
    <dbReference type="NCBI Taxonomy" id="2850323"/>
    <lineage>
        <taxon>Bacteria</taxon>
        <taxon>Bacillati</taxon>
        <taxon>Bacillota</taxon>
        <taxon>Clostridia</taxon>
        <taxon>Lachnospirales</taxon>
        <taxon>Lachnospiraceae</taxon>
        <taxon>Diplocloster</taxon>
    </lineage>
</organism>
<keyword evidence="3 6" id="KW-1133">Transmembrane helix</keyword>
<dbReference type="PROSITE" id="PS01006">
    <property type="entry name" value="FORMATE_NITRITE_TP_2"/>
    <property type="match status" value="1"/>
</dbReference>
<dbReference type="InterPro" id="IPR024002">
    <property type="entry name" value="For/NO2_transpt_CS"/>
</dbReference>
<feature type="transmembrane region" description="Helical" evidence="6">
    <location>
        <begin position="26"/>
        <end position="47"/>
    </location>
</feature>
<comment type="caution">
    <text evidence="7">The sequence shown here is derived from an EMBL/GenBank/DDBJ whole genome shotgun (WGS) entry which is preliminary data.</text>
</comment>
<feature type="transmembrane region" description="Helical" evidence="6">
    <location>
        <begin position="242"/>
        <end position="263"/>
    </location>
</feature>